<feature type="compositionally biased region" description="Acidic residues" evidence="1">
    <location>
        <begin position="268"/>
        <end position="278"/>
    </location>
</feature>
<gene>
    <name evidence="3" type="ORF">LTR77_008084</name>
</gene>
<dbReference type="EMBL" id="JAVRRT010000013">
    <property type="protein sequence ID" value="KAK5166541.1"/>
    <property type="molecule type" value="Genomic_DNA"/>
</dbReference>
<sequence>MKLILLLALALKDLASLVDATSTAPIPSPNVPIASTVPSKKTTRTTGSGIIVTTGSSIRPSGVFTNSTTDASRTTLGSANVDVLPRSSPYIITIGPSITASRGQSGIVIASETIKPGGSAYTAGIVTISLGSSNILKIGGSTTSLPIVIINTPTSTSTATTGRVTSTMTTLPPDVSTKLIHPPSITTNTWITTNEGGHHTIVPALWCQHCAPGGRSGLVVVWNFPKLQWVEFDWPDFPNLPHFHLPCIKIFGVRISGDCPSPQSDEHGGDDDDGDNDNENDKSSTETCSTSTTVRDCKVGCSLSFRTTDSIRSTSTVCFTTMCEQTVGCSLEATTTSTVSTPSSGPVCGLAAATPYNPMKSFSELGASSPLWMQGGTPPPVTKVRSASSASTSASYISCSTQQPDPDQGINSGYCVCAGSTLAFSTTASPPNSCAYTTIPESTIAVSVTKNTITRTALCEVCTYVGAGGQCSSLSNCTPSPTATPSSVAASSTTLVYPTATNLAGGVRIRDTLCYQETGPGYEKFSNEDAKDAADAMRNRGHELSPRQTFAYAESFKNGAGVDVTVAVEWADDQSGCKKQAGYAISGDSCQDAYTNIVNSCVGNAGKGGGWVYDGPSGCILWTMGAPKDG</sequence>
<dbReference type="Proteomes" id="UP001337655">
    <property type="component" value="Unassembled WGS sequence"/>
</dbReference>
<feature type="region of interest" description="Disordered" evidence="1">
    <location>
        <begin position="259"/>
        <end position="288"/>
    </location>
</feature>
<keyword evidence="2" id="KW-0732">Signal</keyword>
<dbReference type="AlphaFoldDB" id="A0AAV9P4K6"/>
<dbReference type="RefSeq" id="XP_064656423.1">
    <property type="nucleotide sequence ID" value="XM_064805318.1"/>
</dbReference>
<keyword evidence="4" id="KW-1185">Reference proteome</keyword>
<comment type="caution">
    <text evidence="3">The sequence shown here is derived from an EMBL/GenBank/DDBJ whole genome shotgun (WGS) entry which is preliminary data.</text>
</comment>
<accession>A0AAV9P4K6</accession>
<name>A0AAV9P4K6_9PEZI</name>
<evidence type="ECO:0000313" key="4">
    <source>
        <dbReference type="Proteomes" id="UP001337655"/>
    </source>
</evidence>
<evidence type="ECO:0000313" key="3">
    <source>
        <dbReference type="EMBL" id="KAK5166541.1"/>
    </source>
</evidence>
<evidence type="ECO:0000256" key="1">
    <source>
        <dbReference type="SAM" id="MobiDB-lite"/>
    </source>
</evidence>
<organism evidence="3 4">
    <name type="scientific">Saxophila tyrrhenica</name>
    <dbReference type="NCBI Taxonomy" id="1690608"/>
    <lineage>
        <taxon>Eukaryota</taxon>
        <taxon>Fungi</taxon>
        <taxon>Dikarya</taxon>
        <taxon>Ascomycota</taxon>
        <taxon>Pezizomycotina</taxon>
        <taxon>Dothideomycetes</taxon>
        <taxon>Dothideomycetidae</taxon>
        <taxon>Mycosphaerellales</taxon>
        <taxon>Extremaceae</taxon>
        <taxon>Saxophila</taxon>
    </lineage>
</organism>
<proteinExistence type="predicted"/>
<feature type="signal peptide" evidence="2">
    <location>
        <begin position="1"/>
        <end position="20"/>
    </location>
</feature>
<feature type="chain" id="PRO_5043731937" evidence="2">
    <location>
        <begin position="21"/>
        <end position="630"/>
    </location>
</feature>
<reference evidence="3 4" key="1">
    <citation type="submission" date="2023-08" db="EMBL/GenBank/DDBJ databases">
        <title>Black Yeasts Isolated from many extreme environments.</title>
        <authorList>
            <person name="Coleine C."/>
            <person name="Stajich J.E."/>
            <person name="Selbmann L."/>
        </authorList>
    </citation>
    <scope>NUCLEOTIDE SEQUENCE [LARGE SCALE GENOMIC DNA]</scope>
    <source>
        <strain evidence="3 4">CCFEE 5935</strain>
    </source>
</reference>
<evidence type="ECO:0000256" key="2">
    <source>
        <dbReference type="SAM" id="SignalP"/>
    </source>
</evidence>
<dbReference type="GeneID" id="89929418"/>
<protein>
    <submittedName>
        <fullName evidence="3">Uncharacterized protein</fullName>
    </submittedName>
</protein>